<organism evidence="9 10">
    <name type="scientific">Linum tenue</name>
    <dbReference type="NCBI Taxonomy" id="586396"/>
    <lineage>
        <taxon>Eukaryota</taxon>
        <taxon>Viridiplantae</taxon>
        <taxon>Streptophyta</taxon>
        <taxon>Embryophyta</taxon>
        <taxon>Tracheophyta</taxon>
        <taxon>Spermatophyta</taxon>
        <taxon>Magnoliopsida</taxon>
        <taxon>eudicotyledons</taxon>
        <taxon>Gunneridae</taxon>
        <taxon>Pentapetalae</taxon>
        <taxon>rosids</taxon>
        <taxon>fabids</taxon>
        <taxon>Malpighiales</taxon>
        <taxon>Linaceae</taxon>
        <taxon>Linum</taxon>
    </lineage>
</organism>
<protein>
    <recommendedName>
        <fullName evidence="6">ALA-interacting subunit</fullName>
    </recommendedName>
</protein>
<dbReference type="Proteomes" id="UP001154282">
    <property type="component" value="Unassembled WGS sequence"/>
</dbReference>
<proteinExistence type="inferred from homology"/>
<dbReference type="GO" id="GO:0005794">
    <property type="term" value="C:Golgi apparatus"/>
    <property type="evidence" value="ECO:0007669"/>
    <property type="project" value="TreeGrafter"/>
</dbReference>
<keyword evidence="4 8" id="KW-1133">Transmembrane helix</keyword>
<evidence type="ECO:0000256" key="4">
    <source>
        <dbReference type="ARBA" id="ARBA00022989"/>
    </source>
</evidence>
<dbReference type="EMBL" id="CAMGYJ010000007">
    <property type="protein sequence ID" value="CAI0441955.1"/>
    <property type="molecule type" value="Genomic_DNA"/>
</dbReference>
<evidence type="ECO:0000256" key="6">
    <source>
        <dbReference type="PIRNR" id="PIRNR015840"/>
    </source>
</evidence>
<sequence length="388" mass="43018">MYYGHGLQMNIAALCSFPLQLHRGSIRLEGVVVVEMEGKETHGRHGSVGGASTSSSSSSTTKKQSKRPKYSRFSQQELPACKFIVTPAVVITTFVAIAIVFIPLGLASLFASDNVVEIVHRYDDLCLQGSSNAVQHIQSKNSNKTCAGKLTVSKEMKGPIFIYYQLDNFYQNHRRYVKSRSDKQLKYKADADDTGSCSPEANTDEGPIVPCGLVAWSLFNDTYKFAVQNKAVDVSKKNIAWESDRNHKFGSDVYPQNFQSGGLIGGANLETSKPLSEQEDLIVWMRTAALPTFRKLYGRIEGDLGVNDNLEVVVENNYNTYSFGGKKWLVLSTTSWIGGKNEFIGIAYLTIGGLCLFLAISFILIYVLRPRQLGDPSYLSWNKQSQVQ</sequence>
<feature type="region of interest" description="Disordered" evidence="7">
    <location>
        <begin position="40"/>
        <end position="71"/>
    </location>
</feature>
<comment type="similarity">
    <text evidence="2 6">Belongs to the CDC50/LEM3 family.</text>
</comment>
<dbReference type="GO" id="GO:0005783">
    <property type="term" value="C:endoplasmic reticulum"/>
    <property type="evidence" value="ECO:0007669"/>
    <property type="project" value="TreeGrafter"/>
</dbReference>
<evidence type="ECO:0000256" key="5">
    <source>
        <dbReference type="ARBA" id="ARBA00023136"/>
    </source>
</evidence>
<dbReference type="PANTHER" id="PTHR10926:SF72">
    <property type="entry name" value="ALA-INTERACTING SUBUNIT"/>
    <property type="match status" value="1"/>
</dbReference>
<dbReference type="PANTHER" id="PTHR10926">
    <property type="entry name" value="CELL CYCLE CONTROL PROTEIN 50"/>
    <property type="match status" value="1"/>
</dbReference>
<reference evidence="9" key="1">
    <citation type="submission" date="2022-08" db="EMBL/GenBank/DDBJ databases">
        <authorList>
            <person name="Gutierrez-Valencia J."/>
        </authorList>
    </citation>
    <scope>NUCLEOTIDE SEQUENCE</scope>
</reference>
<dbReference type="GO" id="GO:0005886">
    <property type="term" value="C:plasma membrane"/>
    <property type="evidence" value="ECO:0007669"/>
    <property type="project" value="TreeGrafter"/>
</dbReference>
<dbReference type="PIRSF" id="PIRSF015840">
    <property type="entry name" value="DUF284_TM_euk"/>
    <property type="match status" value="1"/>
</dbReference>
<keyword evidence="10" id="KW-1185">Reference proteome</keyword>
<dbReference type="AlphaFoldDB" id="A0AAV0M6D7"/>
<evidence type="ECO:0000256" key="3">
    <source>
        <dbReference type="ARBA" id="ARBA00022692"/>
    </source>
</evidence>
<name>A0AAV0M6D7_9ROSI</name>
<dbReference type="Pfam" id="PF03381">
    <property type="entry name" value="CDC50"/>
    <property type="match status" value="1"/>
</dbReference>
<comment type="subcellular location">
    <subcellularLocation>
        <location evidence="1">Membrane</location>
    </subcellularLocation>
</comment>
<evidence type="ECO:0000256" key="1">
    <source>
        <dbReference type="ARBA" id="ARBA00004370"/>
    </source>
</evidence>
<evidence type="ECO:0000256" key="8">
    <source>
        <dbReference type="SAM" id="Phobius"/>
    </source>
</evidence>
<accession>A0AAV0M6D7</accession>
<feature type="compositionally biased region" description="Low complexity" evidence="7">
    <location>
        <begin position="52"/>
        <end position="62"/>
    </location>
</feature>
<comment type="caution">
    <text evidence="9">The sequence shown here is derived from an EMBL/GenBank/DDBJ whole genome shotgun (WGS) entry which is preliminary data.</text>
</comment>
<feature type="transmembrane region" description="Helical" evidence="8">
    <location>
        <begin position="83"/>
        <end position="111"/>
    </location>
</feature>
<dbReference type="InterPro" id="IPR005045">
    <property type="entry name" value="CDC50/LEM3_fam"/>
</dbReference>
<feature type="transmembrane region" description="Helical" evidence="8">
    <location>
        <begin position="343"/>
        <end position="368"/>
    </location>
</feature>
<evidence type="ECO:0000313" key="9">
    <source>
        <dbReference type="EMBL" id="CAI0441955.1"/>
    </source>
</evidence>
<evidence type="ECO:0000256" key="2">
    <source>
        <dbReference type="ARBA" id="ARBA00009457"/>
    </source>
</evidence>
<evidence type="ECO:0000313" key="10">
    <source>
        <dbReference type="Proteomes" id="UP001154282"/>
    </source>
</evidence>
<gene>
    <name evidence="9" type="ORF">LITE_LOCUS27084</name>
</gene>
<keyword evidence="3 8" id="KW-0812">Transmembrane</keyword>
<keyword evidence="5 6" id="KW-0472">Membrane</keyword>
<evidence type="ECO:0000256" key="7">
    <source>
        <dbReference type="SAM" id="MobiDB-lite"/>
    </source>
</evidence>